<protein>
    <submittedName>
        <fullName evidence="1">Uncharacterized protein</fullName>
    </submittedName>
</protein>
<evidence type="ECO:0000313" key="2">
    <source>
        <dbReference type="Proteomes" id="UP000317422"/>
    </source>
</evidence>
<keyword evidence="2" id="KW-1185">Reference proteome</keyword>
<evidence type="ECO:0000313" key="1">
    <source>
        <dbReference type="EMBL" id="TQN30624.1"/>
    </source>
</evidence>
<comment type="caution">
    <text evidence="1">The sequence shown here is derived from an EMBL/GenBank/DDBJ whole genome shotgun (WGS) entry which is preliminary data.</text>
</comment>
<organism evidence="1 2">
    <name type="scientific">Haloactinospora alba</name>
    <dbReference type="NCBI Taxonomy" id="405555"/>
    <lineage>
        <taxon>Bacteria</taxon>
        <taxon>Bacillati</taxon>
        <taxon>Actinomycetota</taxon>
        <taxon>Actinomycetes</taxon>
        <taxon>Streptosporangiales</taxon>
        <taxon>Nocardiopsidaceae</taxon>
        <taxon>Haloactinospora</taxon>
    </lineage>
</organism>
<dbReference type="Proteomes" id="UP000317422">
    <property type="component" value="Unassembled WGS sequence"/>
</dbReference>
<name>A0A543NFL0_9ACTN</name>
<proteinExistence type="predicted"/>
<dbReference type="EMBL" id="VFQC01000001">
    <property type="protein sequence ID" value="TQN30624.1"/>
    <property type="molecule type" value="Genomic_DNA"/>
</dbReference>
<gene>
    <name evidence="1" type="ORF">FHX37_0506</name>
</gene>
<dbReference type="AlphaFoldDB" id="A0A543NFL0"/>
<reference evidence="1 2" key="1">
    <citation type="submission" date="2019-06" db="EMBL/GenBank/DDBJ databases">
        <title>Sequencing the genomes of 1000 actinobacteria strains.</title>
        <authorList>
            <person name="Klenk H.-P."/>
        </authorList>
    </citation>
    <scope>NUCLEOTIDE SEQUENCE [LARGE SCALE GENOMIC DNA]</scope>
    <source>
        <strain evidence="1 2">DSM 45015</strain>
    </source>
</reference>
<sequence length="82" mass="8984">MPTPEGATEVEYQFSTRDYPPYITSWTVVFEIGSGTSGEAMHTMAEVAADAMVNWLRSEYPDSDIDASRSYTGSIAGAPWPE</sequence>
<accession>A0A543NFL0</accession>